<dbReference type="InterPro" id="IPR003787">
    <property type="entry name" value="Sulphur_relay_DsrE/F-like"/>
</dbReference>
<reference evidence="1" key="1">
    <citation type="submission" date="2018-10" db="EMBL/GenBank/DDBJ databases">
        <authorList>
            <person name="Aoki K."/>
        </authorList>
    </citation>
    <scope>NUCLEOTIDE SEQUENCE</scope>
</reference>
<dbReference type="InterPro" id="IPR027396">
    <property type="entry name" value="DsrEFH-like"/>
</dbReference>
<sequence>MKKILLICLIFATSNAQMKFSDPKPTFDNPRKWVIRLHSADVDNVNHMLNSIYNVLKVYPDGGIQIAVVTYAQGVRVLRKDYDQKVLKRISSLIEYEVEFIACRNTMETMKWKDKEFISDISYVQTGIAEVIERQASGWIGVTPY</sequence>
<evidence type="ECO:0000313" key="1">
    <source>
        <dbReference type="EMBL" id="VAY87094.1"/>
    </source>
</evidence>
<dbReference type="PANTHER" id="PTHR37691:SF1">
    <property type="entry name" value="BLR3518 PROTEIN"/>
    <property type="match status" value="1"/>
</dbReference>
<dbReference type="Gene3D" id="3.40.1260.10">
    <property type="entry name" value="DsrEFH-like"/>
    <property type="match status" value="1"/>
</dbReference>
<dbReference type="Pfam" id="PF02635">
    <property type="entry name" value="DsrE"/>
    <property type="match status" value="1"/>
</dbReference>
<organism evidence="1">
    <name type="scientific">hydrothermal vent metagenome</name>
    <dbReference type="NCBI Taxonomy" id="652676"/>
    <lineage>
        <taxon>unclassified sequences</taxon>
        <taxon>metagenomes</taxon>
        <taxon>ecological metagenomes</taxon>
    </lineage>
</organism>
<proteinExistence type="predicted"/>
<name>A0A3B1E964_9ZZZZ</name>
<dbReference type="AlphaFoldDB" id="A0A3B1E964"/>
<dbReference type="EMBL" id="UOYO01000020">
    <property type="protein sequence ID" value="VAY87094.1"/>
    <property type="molecule type" value="Genomic_DNA"/>
</dbReference>
<dbReference type="PANTHER" id="PTHR37691">
    <property type="entry name" value="BLR3518 PROTEIN"/>
    <property type="match status" value="1"/>
</dbReference>
<gene>
    <name evidence="1" type="ORF">MNB_ARC-1_673</name>
</gene>
<protein>
    <submittedName>
        <fullName evidence="1">Uncharacterized protein</fullName>
    </submittedName>
</protein>
<dbReference type="SUPFAM" id="SSF75169">
    <property type="entry name" value="DsrEFH-like"/>
    <property type="match status" value="1"/>
</dbReference>
<accession>A0A3B1E964</accession>